<dbReference type="EMBL" id="GAIX01011025">
    <property type="protein sequence ID" value="JAA81535.1"/>
    <property type="molecule type" value="Transcribed_RNA"/>
</dbReference>
<accession>S4P4V9</accession>
<evidence type="ECO:0000313" key="1">
    <source>
        <dbReference type="EMBL" id="JAA81535.1"/>
    </source>
</evidence>
<proteinExistence type="predicted"/>
<reference evidence="1" key="1">
    <citation type="journal article" date="2013" name="BMC Genomics">
        <title>Unscrambling butterfly oogenesis.</title>
        <authorList>
            <person name="Carter J.M."/>
            <person name="Baker S.C."/>
            <person name="Pink R."/>
            <person name="Carter D.R."/>
            <person name="Collins A."/>
            <person name="Tomlin J."/>
            <person name="Gibbs M."/>
            <person name="Breuker C.J."/>
        </authorList>
    </citation>
    <scope>NUCLEOTIDE SEQUENCE</scope>
    <source>
        <tissue evidence="1">Ovary</tissue>
    </source>
</reference>
<reference evidence="1" key="2">
    <citation type="submission" date="2013-05" db="EMBL/GenBank/DDBJ databases">
        <authorList>
            <person name="Carter J.-M."/>
            <person name="Baker S.C."/>
            <person name="Pink R."/>
            <person name="Carter D.R.F."/>
            <person name="Collins A."/>
            <person name="Tomlin J."/>
            <person name="Gibbs M."/>
            <person name="Breuker C.J."/>
        </authorList>
    </citation>
    <scope>NUCLEOTIDE SEQUENCE</scope>
    <source>
        <tissue evidence="1">Ovary</tissue>
    </source>
</reference>
<protein>
    <submittedName>
        <fullName evidence="1">Uncharacterized protein</fullName>
    </submittedName>
</protein>
<name>S4P4V9_9NEOP</name>
<sequence length="89" mass="9822">MNVAITLEDDVSSLIPELDDIPRVEDIDEELIVLDTSKEVPDKSMNTSNTLESEIIEQGSSMDSENAADAFKVYYGTNCCIVTLKHPSK</sequence>
<organism evidence="1">
    <name type="scientific">Pararge aegeria</name>
    <name type="common">speckled wood butterfly</name>
    <dbReference type="NCBI Taxonomy" id="116150"/>
    <lineage>
        <taxon>Eukaryota</taxon>
        <taxon>Metazoa</taxon>
        <taxon>Ecdysozoa</taxon>
        <taxon>Arthropoda</taxon>
        <taxon>Hexapoda</taxon>
        <taxon>Insecta</taxon>
        <taxon>Pterygota</taxon>
        <taxon>Neoptera</taxon>
        <taxon>Endopterygota</taxon>
        <taxon>Lepidoptera</taxon>
        <taxon>Glossata</taxon>
        <taxon>Ditrysia</taxon>
        <taxon>Papilionoidea</taxon>
        <taxon>Nymphalidae</taxon>
        <taxon>Satyrinae</taxon>
        <taxon>Satyrini</taxon>
        <taxon>Parargina</taxon>
        <taxon>Pararge</taxon>
    </lineage>
</organism>
<dbReference type="AlphaFoldDB" id="S4P4V9"/>
<feature type="non-terminal residue" evidence="1">
    <location>
        <position position="89"/>
    </location>
</feature>